<organism evidence="1 2">
    <name type="scientific">Desulfovibrio litoralis DSM 11393</name>
    <dbReference type="NCBI Taxonomy" id="1121455"/>
    <lineage>
        <taxon>Bacteria</taxon>
        <taxon>Pseudomonadati</taxon>
        <taxon>Thermodesulfobacteriota</taxon>
        <taxon>Desulfovibrionia</taxon>
        <taxon>Desulfovibrionales</taxon>
        <taxon>Desulfovibrionaceae</taxon>
        <taxon>Desulfovibrio</taxon>
    </lineage>
</organism>
<protein>
    <submittedName>
        <fullName evidence="1">Uncharacterized protein</fullName>
    </submittedName>
</protein>
<evidence type="ECO:0000313" key="1">
    <source>
        <dbReference type="EMBL" id="SHN69934.1"/>
    </source>
</evidence>
<dbReference type="OrthoDB" id="9778250at2"/>
<proteinExistence type="predicted"/>
<name>A0A1M7TGQ7_9BACT</name>
<dbReference type="AlphaFoldDB" id="A0A1M7TGQ7"/>
<reference evidence="1 2" key="1">
    <citation type="submission" date="2016-12" db="EMBL/GenBank/DDBJ databases">
        <authorList>
            <person name="Song W.-J."/>
            <person name="Kurnit D.M."/>
        </authorList>
    </citation>
    <scope>NUCLEOTIDE SEQUENCE [LARGE SCALE GENOMIC DNA]</scope>
    <source>
        <strain evidence="1 2">DSM 11393</strain>
    </source>
</reference>
<dbReference type="RefSeq" id="WP_072697662.1">
    <property type="nucleotide sequence ID" value="NZ_FRDI01000012.1"/>
</dbReference>
<sequence>MKKQNNLQCIYEVLESCEGEISLYIWDELNNIIFAHTGYEQQNELLITSLIQIHNGTDPQELKGNDLLNGHIPTLLPKTNRHILGHVYTVGESLDSQNPLFSWAKRTRDSYYKTIKVICLNGDLCSYADMGTIGKQLFFPDGKPGYYDCYDGEIVYATTFDEAVAEILDGWYMQGTPFLHPDAYCKGNTSEIIPGLSEKKLKEFTKDWGREIAWEVSAKRVRKIGSIFEKYGIKVPTNAEQPNDS</sequence>
<accession>A0A1M7TGQ7</accession>
<gene>
    <name evidence="1" type="ORF">SAMN02745728_01978</name>
</gene>
<dbReference type="Proteomes" id="UP000186469">
    <property type="component" value="Unassembled WGS sequence"/>
</dbReference>
<dbReference type="EMBL" id="FRDI01000012">
    <property type="protein sequence ID" value="SHN69934.1"/>
    <property type="molecule type" value="Genomic_DNA"/>
</dbReference>
<evidence type="ECO:0000313" key="2">
    <source>
        <dbReference type="Proteomes" id="UP000186469"/>
    </source>
</evidence>
<keyword evidence="2" id="KW-1185">Reference proteome</keyword>
<dbReference type="STRING" id="1121455.SAMN02745728_01978"/>